<dbReference type="EMBL" id="KN730348">
    <property type="protein sequence ID" value="KIH61166.1"/>
    <property type="molecule type" value="Genomic_DNA"/>
</dbReference>
<evidence type="ECO:0000313" key="4">
    <source>
        <dbReference type="Proteomes" id="UP000054047"/>
    </source>
</evidence>
<organism evidence="3 4">
    <name type="scientific">Ancylostoma duodenale</name>
    <dbReference type="NCBI Taxonomy" id="51022"/>
    <lineage>
        <taxon>Eukaryota</taxon>
        <taxon>Metazoa</taxon>
        <taxon>Ecdysozoa</taxon>
        <taxon>Nematoda</taxon>
        <taxon>Chromadorea</taxon>
        <taxon>Rhabditida</taxon>
        <taxon>Rhabditina</taxon>
        <taxon>Rhabditomorpha</taxon>
        <taxon>Strongyloidea</taxon>
        <taxon>Ancylostomatidae</taxon>
        <taxon>Ancylostomatinae</taxon>
        <taxon>Ancylostoma</taxon>
    </lineage>
</organism>
<feature type="domain" description="Edg1 TPR repeats region" evidence="2">
    <location>
        <begin position="110"/>
        <end position="502"/>
    </location>
</feature>
<feature type="region of interest" description="Disordered" evidence="1">
    <location>
        <begin position="780"/>
        <end position="799"/>
    </location>
</feature>
<accession>A0A0C2GVL7</accession>
<dbReference type="InterPro" id="IPR056581">
    <property type="entry name" value="TPR_Edg1"/>
</dbReference>
<keyword evidence="4" id="KW-1185">Reference proteome</keyword>
<dbReference type="OrthoDB" id="5818661at2759"/>
<dbReference type="Pfam" id="PF24293">
    <property type="entry name" value="TPR_Edg1"/>
    <property type="match status" value="1"/>
</dbReference>
<evidence type="ECO:0000259" key="2">
    <source>
        <dbReference type="Pfam" id="PF24293"/>
    </source>
</evidence>
<evidence type="ECO:0000256" key="1">
    <source>
        <dbReference type="SAM" id="MobiDB-lite"/>
    </source>
</evidence>
<evidence type="ECO:0000313" key="3">
    <source>
        <dbReference type="EMBL" id="KIH61166.1"/>
    </source>
</evidence>
<protein>
    <recommendedName>
        <fullName evidence="2">Edg1 TPR repeats region domain-containing protein</fullName>
    </recommendedName>
</protein>
<dbReference type="AlphaFoldDB" id="A0A0C2GVL7"/>
<reference evidence="3 4" key="1">
    <citation type="submission" date="2013-12" db="EMBL/GenBank/DDBJ databases">
        <title>Draft genome of the parsitic nematode Ancylostoma duodenale.</title>
        <authorList>
            <person name="Mitreva M."/>
        </authorList>
    </citation>
    <scope>NUCLEOTIDE SEQUENCE [LARGE SCALE GENOMIC DNA]</scope>
    <source>
        <strain evidence="3 4">Zhejiang</strain>
    </source>
</reference>
<proteinExistence type="predicted"/>
<name>A0A0C2GVL7_9BILA</name>
<gene>
    <name evidence="3" type="ORF">ANCDUO_08568</name>
</gene>
<sequence>MSAKSRIPEDLSFFWDVYQIKKVPHLLEMGNISSLEAVIGKISQLIQTAGFDKSTLRSLPVEFLRLLDVEPCVSCDQKVINTALPHFLKDVSHQNIPQEHGIEEQLNSPMQCFIRRLEKELEKIATGDIDLGSMKELSEVKLSDHLPLQDACRLGARLTSAFDVVQRSVEIGTAFCLLLENFFYMLTEDAKGTLTKLFYEKHLSETGSLPSLEKYLQDASLGIVQVINQIGDHVSIQNDAMKFNQVRDKLSWYLLAVPRMTLNRMLMQSLENKLIVPGVMNILRSCPAVSEVLVKSEEITSEPVPVLVDSVVSIFENETQRWAIPEEQDRLVYLLTSLCRRKRVVKEKAEVTSAAHQATAAVPEVSVLNGGILLRLIVIPNLMKRVHETVMLKLLLRLVQNVGAKEIHVEWTKNIGENRSNAVRAPELVLLVVELFMEYESKRQQASEICRSILKSLGEKLKVDDIVFEKDTVDFILFSLRRYQWWIRYAICSWFSHTLSSPSQQLPAGLFKSLPLDQQERCEQISVDFSFSPAECFCRSFFELALFDVDLAAGFLQRGISVRPQDENIVEKIALALVESYEQTFSRQPVTSLAQLLLELLRVLDPSQGITFSESLCESTFHGLRLIQHLLLLATAVKVAYYKSSDKALNNCPRSKDPVTDTAQVAGDLLQGFCELAKAHAEKEHHGFVLREDHLPPPQVTIRRDECVYAQLSTLFNVSCSFTRLVVQPPMALQVLINRLAELLFEVQGMRVGTFLDNLPPEHLKSNTVYAFAQSAHAKKQSDGLRQPSRVSRAQEPPSYPKTIPLPMFRKLLSVVDWLRFQLVLSIPLALSDVMMDPAA</sequence>
<dbReference type="Proteomes" id="UP000054047">
    <property type="component" value="Unassembled WGS sequence"/>
</dbReference>